<feature type="region of interest" description="Disordered" evidence="1">
    <location>
        <begin position="1"/>
        <end position="28"/>
    </location>
</feature>
<gene>
    <name evidence="4" type="ORF">OL599_07205</name>
</gene>
<dbReference type="InterPro" id="IPR036291">
    <property type="entry name" value="NAD(P)-bd_dom_sf"/>
</dbReference>
<dbReference type="AlphaFoldDB" id="A0AA41YIS3"/>
<evidence type="ECO:0000313" key="4">
    <source>
        <dbReference type="EMBL" id="MCW3474366.1"/>
    </source>
</evidence>
<dbReference type="SUPFAM" id="SSF51735">
    <property type="entry name" value="NAD(P)-binding Rossmann-fold domains"/>
    <property type="match status" value="1"/>
</dbReference>
<dbReference type="Gene3D" id="6.10.30.10">
    <property type="match status" value="1"/>
</dbReference>
<evidence type="ECO:0000256" key="1">
    <source>
        <dbReference type="SAM" id="MobiDB-lite"/>
    </source>
</evidence>
<evidence type="ECO:0000259" key="3">
    <source>
        <dbReference type="Pfam" id="PF12172"/>
    </source>
</evidence>
<feature type="domain" description="ChsH2 rubredoxin-like zinc ribbon" evidence="3">
    <location>
        <begin position="36"/>
        <end position="70"/>
    </location>
</feature>
<dbReference type="PANTHER" id="PTHR34075">
    <property type="entry name" value="BLR3430 PROTEIN"/>
    <property type="match status" value="1"/>
</dbReference>
<sequence>MTAKLPPPQRKNPLLPTRQPLLPPSSRSRTALGLTAAAAEGRFALQVCADCGAVQYPPREACHACLGANLPWREVPAGGALIAETTVRITADPYFRQRTPWRTGIVALDCGPSVVAHLHGDVVPDGRVRMTLRLDKSGQGVMLALPGQDTPDMQDDRQMREMTCDPKGRRVLVTDGRNAFGQAMARAFIDVGAAGVFVGVADAWKPFPGQDKLAGEVVPLDITDTDSVHRLAASLGGRVEILVNTALHVRPGGILDRRDTVTAREEMEATYFGPMRLAQAFGPVLRSRGADGTHPACAWVNILSAYALAPTPTFGAFAATQAAALSLAHSLRAELRPLRVVNALVGPLDDEWHQAVPPPKVAPAALAASVLRALRDGIEDLAVGDIAQDLLARWKDNPTTLARELAAG</sequence>
<dbReference type="EMBL" id="JAPDNT010000003">
    <property type="protein sequence ID" value="MCW3474366.1"/>
    <property type="molecule type" value="Genomic_DNA"/>
</dbReference>
<dbReference type="InterPro" id="IPR022002">
    <property type="entry name" value="ChsH2_Znr"/>
</dbReference>
<protein>
    <submittedName>
        <fullName evidence="4">SDR family NAD(P)-dependent oxidoreductase</fullName>
    </submittedName>
</protein>
<organism evidence="4 5">
    <name type="scientific">Limobrevibacterium gyesilva</name>
    <dbReference type="NCBI Taxonomy" id="2991712"/>
    <lineage>
        <taxon>Bacteria</taxon>
        <taxon>Pseudomonadati</taxon>
        <taxon>Pseudomonadota</taxon>
        <taxon>Alphaproteobacteria</taxon>
        <taxon>Acetobacterales</taxon>
        <taxon>Acetobacteraceae</taxon>
        <taxon>Limobrevibacterium</taxon>
    </lineage>
</organism>
<feature type="compositionally biased region" description="Low complexity" evidence="1">
    <location>
        <begin position="13"/>
        <end position="28"/>
    </location>
</feature>
<dbReference type="PANTHER" id="PTHR34075:SF5">
    <property type="entry name" value="BLR3430 PROTEIN"/>
    <property type="match status" value="1"/>
</dbReference>
<dbReference type="Proteomes" id="UP001165679">
    <property type="component" value="Unassembled WGS sequence"/>
</dbReference>
<dbReference type="InterPro" id="IPR012340">
    <property type="entry name" value="NA-bd_OB-fold"/>
</dbReference>
<feature type="compositionally biased region" description="Pro residues" evidence="1">
    <location>
        <begin position="1"/>
        <end position="10"/>
    </location>
</feature>
<dbReference type="Gene3D" id="3.40.50.720">
    <property type="entry name" value="NAD(P)-binding Rossmann-like Domain"/>
    <property type="match status" value="1"/>
</dbReference>
<dbReference type="Pfam" id="PF00106">
    <property type="entry name" value="adh_short"/>
    <property type="match status" value="1"/>
</dbReference>
<dbReference type="InterPro" id="IPR052513">
    <property type="entry name" value="Thioester_dehydratase-like"/>
</dbReference>
<reference evidence="4" key="1">
    <citation type="submission" date="2022-09" db="EMBL/GenBank/DDBJ databases">
        <title>Rhodovastum sp. nov. RN2-1 isolated from soil in Seongnam, South Korea.</title>
        <authorList>
            <person name="Le N.T."/>
        </authorList>
    </citation>
    <scope>NUCLEOTIDE SEQUENCE</scope>
    <source>
        <strain evidence="4">RN2-1</strain>
    </source>
</reference>
<evidence type="ECO:0000259" key="2">
    <source>
        <dbReference type="Pfam" id="PF01796"/>
    </source>
</evidence>
<comment type="caution">
    <text evidence="4">The sequence shown here is derived from an EMBL/GenBank/DDBJ whole genome shotgun (WGS) entry which is preliminary data.</text>
</comment>
<evidence type="ECO:0000313" key="5">
    <source>
        <dbReference type="Proteomes" id="UP001165679"/>
    </source>
</evidence>
<dbReference type="Pfam" id="PF12172">
    <property type="entry name" value="zf-ChsH2"/>
    <property type="match status" value="1"/>
</dbReference>
<dbReference type="InterPro" id="IPR002878">
    <property type="entry name" value="ChsH2_C"/>
</dbReference>
<accession>A0AA41YIS3</accession>
<proteinExistence type="predicted"/>
<keyword evidence="5" id="KW-1185">Reference proteome</keyword>
<dbReference type="SUPFAM" id="SSF50249">
    <property type="entry name" value="Nucleic acid-binding proteins"/>
    <property type="match status" value="1"/>
</dbReference>
<feature type="domain" description="ChsH2 C-terminal OB-fold" evidence="2">
    <location>
        <begin position="72"/>
        <end position="132"/>
    </location>
</feature>
<dbReference type="RefSeq" id="WP_264712994.1">
    <property type="nucleotide sequence ID" value="NZ_JAPDNT010000003.1"/>
</dbReference>
<reference evidence="4" key="2">
    <citation type="submission" date="2022-10" db="EMBL/GenBank/DDBJ databases">
        <authorList>
            <person name="Trinh H.N."/>
        </authorList>
    </citation>
    <scope>NUCLEOTIDE SEQUENCE</scope>
    <source>
        <strain evidence="4">RN2-1</strain>
    </source>
</reference>
<name>A0AA41YIS3_9PROT</name>
<dbReference type="Pfam" id="PF01796">
    <property type="entry name" value="OB_ChsH2_C"/>
    <property type="match status" value="1"/>
</dbReference>
<dbReference type="InterPro" id="IPR002347">
    <property type="entry name" value="SDR_fam"/>
</dbReference>